<dbReference type="InterPro" id="IPR005162">
    <property type="entry name" value="Retrotrans_gag_dom"/>
</dbReference>
<evidence type="ECO:0000256" key="1">
    <source>
        <dbReference type="SAM" id="MobiDB-lite"/>
    </source>
</evidence>
<feature type="compositionally biased region" description="Polar residues" evidence="1">
    <location>
        <begin position="523"/>
        <end position="536"/>
    </location>
</feature>
<feature type="region of interest" description="Disordered" evidence="1">
    <location>
        <begin position="494"/>
        <end position="548"/>
    </location>
</feature>
<dbReference type="Pfam" id="PF00078">
    <property type="entry name" value="RVT_1"/>
    <property type="match status" value="1"/>
</dbReference>
<reference evidence="3" key="1">
    <citation type="submission" date="2023-07" db="EMBL/GenBank/DDBJ databases">
        <title>A chromosome-level genome assembly of Lolium multiflorum.</title>
        <authorList>
            <person name="Chen Y."/>
            <person name="Copetti D."/>
            <person name="Kolliker R."/>
            <person name="Studer B."/>
        </authorList>
    </citation>
    <scope>NUCLEOTIDE SEQUENCE</scope>
    <source>
        <strain evidence="3">02402/16</strain>
        <tissue evidence="3">Leaf</tissue>
    </source>
</reference>
<dbReference type="EMBL" id="JAUUTY010000004">
    <property type="protein sequence ID" value="KAK1648902.1"/>
    <property type="molecule type" value="Genomic_DNA"/>
</dbReference>
<dbReference type="PANTHER" id="PTHR24559">
    <property type="entry name" value="TRANSPOSON TY3-I GAG-POL POLYPROTEIN"/>
    <property type="match status" value="1"/>
</dbReference>
<keyword evidence="4" id="KW-1185">Reference proteome</keyword>
<dbReference type="Gene3D" id="3.10.10.10">
    <property type="entry name" value="HIV Type 1 Reverse Transcriptase, subunit A, domain 1"/>
    <property type="match status" value="1"/>
</dbReference>
<protein>
    <recommendedName>
        <fullName evidence="2">Reverse transcriptase domain-containing protein</fullName>
    </recommendedName>
</protein>
<evidence type="ECO:0000259" key="2">
    <source>
        <dbReference type="PROSITE" id="PS50878"/>
    </source>
</evidence>
<dbReference type="PROSITE" id="PS50878">
    <property type="entry name" value="RT_POL"/>
    <property type="match status" value="1"/>
</dbReference>
<dbReference type="Proteomes" id="UP001231189">
    <property type="component" value="Unassembled WGS sequence"/>
</dbReference>
<dbReference type="Pfam" id="PF03732">
    <property type="entry name" value="Retrotrans_gag"/>
    <property type="match status" value="1"/>
</dbReference>
<feature type="domain" description="Reverse transcriptase" evidence="2">
    <location>
        <begin position="666"/>
        <end position="847"/>
    </location>
</feature>
<accession>A0AAD8WCC6</accession>
<name>A0AAD8WCC6_LOLMU</name>
<dbReference type="InterPro" id="IPR000477">
    <property type="entry name" value="RT_dom"/>
</dbReference>
<dbReference type="SUPFAM" id="SSF56672">
    <property type="entry name" value="DNA/RNA polymerases"/>
    <property type="match status" value="1"/>
</dbReference>
<dbReference type="PANTHER" id="PTHR24559:SF431">
    <property type="entry name" value="RNA-DIRECTED DNA POLYMERASE HOMOLOG"/>
    <property type="match status" value="1"/>
</dbReference>
<dbReference type="AlphaFoldDB" id="A0AAD8WCC6"/>
<dbReference type="CDD" id="cd01647">
    <property type="entry name" value="RT_LTR"/>
    <property type="match status" value="1"/>
</dbReference>
<dbReference type="InterPro" id="IPR041577">
    <property type="entry name" value="RT_RNaseH_2"/>
</dbReference>
<evidence type="ECO:0000313" key="3">
    <source>
        <dbReference type="EMBL" id="KAK1648902.1"/>
    </source>
</evidence>
<organism evidence="3 4">
    <name type="scientific">Lolium multiflorum</name>
    <name type="common">Italian ryegrass</name>
    <name type="synonym">Lolium perenne subsp. multiflorum</name>
    <dbReference type="NCBI Taxonomy" id="4521"/>
    <lineage>
        <taxon>Eukaryota</taxon>
        <taxon>Viridiplantae</taxon>
        <taxon>Streptophyta</taxon>
        <taxon>Embryophyta</taxon>
        <taxon>Tracheophyta</taxon>
        <taxon>Spermatophyta</taxon>
        <taxon>Magnoliopsida</taxon>
        <taxon>Liliopsida</taxon>
        <taxon>Poales</taxon>
        <taxon>Poaceae</taxon>
        <taxon>BOP clade</taxon>
        <taxon>Pooideae</taxon>
        <taxon>Poodae</taxon>
        <taxon>Poeae</taxon>
        <taxon>Poeae Chloroplast Group 2 (Poeae type)</taxon>
        <taxon>Loliodinae</taxon>
        <taxon>Loliinae</taxon>
        <taxon>Lolium</taxon>
    </lineage>
</organism>
<evidence type="ECO:0000313" key="4">
    <source>
        <dbReference type="Proteomes" id="UP001231189"/>
    </source>
</evidence>
<proteinExistence type="predicted"/>
<dbReference type="Pfam" id="PF17919">
    <property type="entry name" value="RT_RNaseH_2"/>
    <property type="match status" value="1"/>
</dbReference>
<sequence length="1215" mass="137220">MSTSAAGEPVKYEDLPPEHKKKYDDLKAILEAELIGAFEKTRSHGIKFKGLVNTLERVALNVVQEVTKHKYSPSGPALGTHQGEVPLYTRPPLQHTFAAPLQQGSPAFVVYKVGGDPGDYQFLYEPPKEIPHGYVCTYVPDCNDWMTPVMAARTATAGGVAGAGSSSGADAEKQAWLTKYATSTSYERSASAAPTVDEITAIMRDKFGILPKKRIGYSKPYPNDYDLIPLPPKYRLPDFTKFSGSEGTSSIEHVSRYLARWAWSQHELRVRFFSQSLTGPAFGWYTLLLPNSVRTWKQLEEQFHEQYHSETTEASLADLTQVRQRRGETVSSTSRGQYKRVALIETDEDEDSAGDQEISVAEWTRGAKPVSCKWVKQPGPMKGFDFDLSKTEQIFDLLKEKQLKLPEGHKIPTPQEMNGKPYCKWHHTFTHNTNDCKVLRGQIQMAIEQGRLLFGQFAMRVDTQPFPEVNMVDLSHCIEREPVFSFDINMAGLADRHDEDKPESSRSRGKGEEEADSHDRPQTMKSGESSVSITMETETDSSDRLKPTSARLLPVRDIDLAGDGKLGYGFTSADELEEIDIGPGDKPRPTFVKKLDPQLKSQLIALLKEYPDCFAWDYTEMPGLDRSIIEHRLPLKKGFRPFQQRARQMKAEILVEVKKEIQKMLDAGFIRPCRYAEWISNVVPVEKKDGRWRVAIDFRNLNSATPKDEYPMPVAETLINAAAGHKVLSFMDGNAGYNQIFMAPEDINKTAFRVPGSVGLFEYVVMTFGLKNAGATYQRAMNYIFHDLIGKLVEIYIDDVVVKSVSVDGHLGDLRRVLDRTRKFGLRMNPKKCAFGVTAGQFLGFLVHERGIEIGLKSQEAVRTMKPPTTKKELQCLIGKINFVRRFISNLSGRIEPFMGLVKIKSDEEFRWGAEQQKAFDDIKEYLTKPPVLVPPQQDRPFYIYLSVADTSIASVVVQVYEGLEKVGFYLSRRMLDAETRYLEIEKLCLCLFFTCTKIQHILLKAEIIVICKSDVIKHMLSAPVLKGRLGKWMFALSEFDIRYQPAKAVKGQALADLIAERINTDVAALSVRAWTMFFDGSVCEDGCGIGMLLVSPRGATYSFSISIEDATELRLWALEKIKENKAKVARAYNKKLKPKEFQVGDLVWEAVLPLGTKDKMYGKWSPNWHGPYKVDQVLKGNAYMLEQLDGRKFPVAVNGQHLKKYFPSMWDDQQ</sequence>
<dbReference type="InterPro" id="IPR043128">
    <property type="entry name" value="Rev_trsase/Diguanyl_cyclase"/>
</dbReference>
<comment type="caution">
    <text evidence="3">The sequence shown here is derived from an EMBL/GenBank/DDBJ whole genome shotgun (WGS) entry which is preliminary data.</text>
</comment>
<gene>
    <name evidence="3" type="ORF">QYE76_066707</name>
</gene>
<dbReference type="FunFam" id="3.30.70.270:FF:000020">
    <property type="entry name" value="Transposon Tf2-6 polyprotein-like Protein"/>
    <property type="match status" value="1"/>
</dbReference>
<dbReference type="Gene3D" id="3.30.70.270">
    <property type="match status" value="2"/>
</dbReference>
<dbReference type="InterPro" id="IPR053134">
    <property type="entry name" value="RNA-dir_DNA_polymerase"/>
</dbReference>
<dbReference type="InterPro" id="IPR043502">
    <property type="entry name" value="DNA/RNA_pol_sf"/>
</dbReference>
<feature type="compositionally biased region" description="Basic and acidic residues" evidence="1">
    <location>
        <begin position="494"/>
        <end position="522"/>
    </location>
</feature>